<dbReference type="Proteomes" id="UP001597085">
    <property type="component" value="Unassembled WGS sequence"/>
</dbReference>
<keyword evidence="2" id="KW-1185">Reference proteome</keyword>
<reference evidence="1 2" key="1">
    <citation type="journal article" date="2019" name="Int. J. Syst. Evol. Microbiol.">
        <title>The Global Catalogue of Microorganisms (GCM) 10K type strain sequencing project: providing services to taxonomists for standard genome sequencing and annotation.</title>
        <authorList>
            <consortium name="The Broad Institute Genomics Platform"/>
            <consortium name="The Broad Institute Genome Sequencing Center for Infectious Disease"/>
            <person name="Wu L."/>
            <person name="Ma J."/>
        </authorList>
    </citation>
    <scope>NUCLEOTIDE SEQUENCE [LARGE SCALE GENOMIC DNA]</scope>
    <source>
        <strain evidence="1 2">CGMCC 1.12121</strain>
    </source>
</reference>
<gene>
    <name evidence="1" type="ORF">ACFSBX_18960</name>
</gene>
<proteinExistence type="predicted"/>
<evidence type="ECO:0000313" key="2">
    <source>
        <dbReference type="Proteomes" id="UP001597085"/>
    </source>
</evidence>
<evidence type="ECO:0008006" key="3">
    <source>
        <dbReference type="Google" id="ProtNLM"/>
    </source>
</evidence>
<organism evidence="1 2">
    <name type="scientific">Halobellus rarus</name>
    <dbReference type="NCBI Taxonomy" id="1126237"/>
    <lineage>
        <taxon>Archaea</taxon>
        <taxon>Methanobacteriati</taxon>
        <taxon>Methanobacteriota</taxon>
        <taxon>Stenosarchaea group</taxon>
        <taxon>Halobacteria</taxon>
        <taxon>Halobacteriales</taxon>
        <taxon>Haloferacaceae</taxon>
        <taxon>Halobellus</taxon>
    </lineage>
</organism>
<sequence>MTDSSDDAEKVEEPSEGQEIRDLTISDAYKLGQNILYLQFAGEYNYPVGSVESDGILNSLEDIQNRLIATNTSTTVASQIEDVKASIVEQYGRSDPTTNIEDEIGSQLSQRASTWSQLMAEELAEETRINIPNAWILDFERLMYEPKLLFETEVWDVMDEQSQRDIAEACRALPVGCATASVMVSMRAVERYLRKWYEYEMDEELERGTWGRVLDDLIEIYISDEDAEGRVLQQLSSVPSVLSNIYYLKERRDKVSHPDESPTDYDAVVTLFMVVSTISEVCREMGDLESGGRQMGPE</sequence>
<dbReference type="RefSeq" id="WP_390278780.1">
    <property type="nucleotide sequence ID" value="NZ_JBHUDK010000028.1"/>
</dbReference>
<comment type="caution">
    <text evidence="1">The sequence shown here is derived from an EMBL/GenBank/DDBJ whole genome shotgun (WGS) entry which is preliminary data.</text>
</comment>
<dbReference type="AlphaFoldDB" id="A0ABD6CUK9"/>
<accession>A0ABD6CUK9</accession>
<protein>
    <recommendedName>
        <fullName evidence="3">Abortive infection protein-like C-terminal domain-containing protein</fullName>
    </recommendedName>
</protein>
<name>A0ABD6CUK9_9EURY</name>
<dbReference type="EMBL" id="JBHUDK010000028">
    <property type="protein sequence ID" value="MFD1601018.1"/>
    <property type="molecule type" value="Genomic_DNA"/>
</dbReference>
<evidence type="ECO:0000313" key="1">
    <source>
        <dbReference type="EMBL" id="MFD1601018.1"/>
    </source>
</evidence>